<dbReference type="CDD" id="cd16495">
    <property type="entry name" value="RING_CH-C4HC3_MARCH"/>
    <property type="match status" value="1"/>
</dbReference>
<dbReference type="SUPFAM" id="SSF57850">
    <property type="entry name" value="RING/U-box"/>
    <property type="match status" value="1"/>
</dbReference>
<dbReference type="GO" id="GO:0008270">
    <property type="term" value="F:zinc ion binding"/>
    <property type="evidence" value="ECO:0007669"/>
    <property type="project" value="UniProtKB-KW"/>
</dbReference>
<sequence>MLEMETCRICLESELPCKMISPCNCKGTQRYVHQKCLQLWDLNHQNSIKKCEICKCEYKKSHRFLGVLKFLSNLLFSKETLKIAGVVIYCMMVWISISRKKQEVEHLKRQIFNVPKINANSFVLGKVHMRLWWHFLILWGEYCKIFWLIYYTLTRPFKSIIRKSFALEFTSRELYEFK</sequence>
<reference evidence="6" key="1">
    <citation type="submission" date="2021-09" db="EMBL/GenBank/DDBJ databases">
        <authorList>
            <consortium name="AG Swart"/>
            <person name="Singh M."/>
            <person name="Singh A."/>
            <person name="Seah K."/>
            <person name="Emmerich C."/>
        </authorList>
    </citation>
    <scope>NUCLEOTIDE SEQUENCE</scope>
    <source>
        <strain evidence="6">ATCC30299</strain>
    </source>
</reference>
<keyword evidence="4" id="KW-0472">Membrane</keyword>
<keyword evidence="7" id="KW-1185">Reference proteome</keyword>
<dbReference type="AlphaFoldDB" id="A0AAU9IRI0"/>
<keyword evidence="4" id="KW-1133">Transmembrane helix</keyword>
<feature type="domain" description="RING-CH-type" evidence="5">
    <location>
        <begin position="1"/>
        <end position="61"/>
    </location>
</feature>
<protein>
    <recommendedName>
        <fullName evidence="5">RING-CH-type domain-containing protein</fullName>
    </recommendedName>
</protein>
<comment type="caution">
    <text evidence="6">The sequence shown here is derived from an EMBL/GenBank/DDBJ whole genome shotgun (WGS) entry which is preliminary data.</text>
</comment>
<dbReference type="SMART" id="SM00744">
    <property type="entry name" value="RINGv"/>
    <property type="match status" value="1"/>
</dbReference>
<feature type="transmembrane region" description="Helical" evidence="4">
    <location>
        <begin position="131"/>
        <end position="153"/>
    </location>
</feature>
<evidence type="ECO:0000256" key="4">
    <source>
        <dbReference type="SAM" id="Phobius"/>
    </source>
</evidence>
<organism evidence="6 7">
    <name type="scientific">Blepharisma stoltei</name>
    <dbReference type="NCBI Taxonomy" id="1481888"/>
    <lineage>
        <taxon>Eukaryota</taxon>
        <taxon>Sar</taxon>
        <taxon>Alveolata</taxon>
        <taxon>Ciliophora</taxon>
        <taxon>Postciliodesmatophora</taxon>
        <taxon>Heterotrichea</taxon>
        <taxon>Heterotrichida</taxon>
        <taxon>Blepharismidae</taxon>
        <taxon>Blepharisma</taxon>
    </lineage>
</organism>
<dbReference type="Proteomes" id="UP001162131">
    <property type="component" value="Unassembled WGS sequence"/>
</dbReference>
<evidence type="ECO:0000256" key="1">
    <source>
        <dbReference type="ARBA" id="ARBA00022723"/>
    </source>
</evidence>
<evidence type="ECO:0000313" key="6">
    <source>
        <dbReference type="EMBL" id="CAG9318186.1"/>
    </source>
</evidence>
<dbReference type="EMBL" id="CAJZBQ010000020">
    <property type="protein sequence ID" value="CAG9318186.1"/>
    <property type="molecule type" value="Genomic_DNA"/>
</dbReference>
<dbReference type="Gene3D" id="3.30.40.10">
    <property type="entry name" value="Zinc/RING finger domain, C3HC4 (zinc finger)"/>
    <property type="match status" value="1"/>
</dbReference>
<keyword evidence="2" id="KW-0863">Zinc-finger</keyword>
<evidence type="ECO:0000256" key="3">
    <source>
        <dbReference type="ARBA" id="ARBA00022833"/>
    </source>
</evidence>
<evidence type="ECO:0000256" key="2">
    <source>
        <dbReference type="ARBA" id="ARBA00022771"/>
    </source>
</evidence>
<dbReference type="Pfam" id="PF12906">
    <property type="entry name" value="RINGv"/>
    <property type="match status" value="1"/>
</dbReference>
<proteinExistence type="predicted"/>
<evidence type="ECO:0000313" key="7">
    <source>
        <dbReference type="Proteomes" id="UP001162131"/>
    </source>
</evidence>
<evidence type="ECO:0000259" key="5">
    <source>
        <dbReference type="PROSITE" id="PS51292"/>
    </source>
</evidence>
<dbReference type="InterPro" id="IPR013083">
    <property type="entry name" value="Znf_RING/FYVE/PHD"/>
</dbReference>
<dbReference type="PANTHER" id="PTHR46347:SF1">
    <property type="entry name" value="RING_FYVE_PHD ZINC FINGER SUPERFAMILY PROTEIN"/>
    <property type="match status" value="1"/>
</dbReference>
<name>A0AAU9IRI0_9CILI</name>
<dbReference type="PANTHER" id="PTHR46347">
    <property type="entry name" value="RING/FYVE/PHD ZINC FINGER SUPERFAMILY PROTEIN"/>
    <property type="match status" value="1"/>
</dbReference>
<dbReference type="PROSITE" id="PS51292">
    <property type="entry name" value="ZF_RING_CH"/>
    <property type="match status" value="1"/>
</dbReference>
<keyword evidence="1" id="KW-0479">Metal-binding</keyword>
<gene>
    <name evidence="6" type="ORF">BSTOLATCC_MIC20666</name>
</gene>
<dbReference type="InterPro" id="IPR011016">
    <property type="entry name" value="Znf_RING-CH"/>
</dbReference>
<keyword evidence="4" id="KW-0812">Transmembrane</keyword>
<keyword evidence="3" id="KW-0862">Zinc</keyword>
<accession>A0AAU9IRI0</accession>